<keyword evidence="2" id="KW-1185">Reference proteome</keyword>
<proteinExistence type="predicted"/>
<evidence type="ECO:0000313" key="2">
    <source>
        <dbReference type="Proteomes" id="UP000199266"/>
    </source>
</evidence>
<accession>A0A1H3FMP6</accession>
<dbReference type="AlphaFoldDB" id="A0A1H3FMP6"/>
<sequence>MPMIECFLCGKGFVSAGPKVCPSCMKRLDKLYMDARNYIRDNPDLRLNVKALAEELDVDPRDIQALVDMERLELESESESSDRLSERERLLLEFEKHLKDGKGKDKESRRIRYAAEKYGKQEKKRKIESCHRIA</sequence>
<dbReference type="RefSeq" id="WP_091461260.1">
    <property type="nucleotide sequence ID" value="NZ_FNPD01000006.1"/>
</dbReference>
<name>A0A1H3FMP6_9BACT</name>
<dbReference type="Proteomes" id="UP000199266">
    <property type="component" value="Unassembled WGS sequence"/>
</dbReference>
<gene>
    <name evidence="1" type="ORF">SAMN03080603_01140</name>
</gene>
<organism evidence="1 2">
    <name type="scientific">Acetomicrobium thermoterrenum DSM 13490</name>
    <dbReference type="NCBI Taxonomy" id="1120987"/>
    <lineage>
        <taxon>Bacteria</taxon>
        <taxon>Thermotogati</taxon>
        <taxon>Synergistota</taxon>
        <taxon>Synergistia</taxon>
        <taxon>Synergistales</taxon>
        <taxon>Acetomicrobiaceae</taxon>
        <taxon>Acetomicrobium</taxon>
    </lineage>
</organism>
<evidence type="ECO:0000313" key="1">
    <source>
        <dbReference type="EMBL" id="SDX92211.1"/>
    </source>
</evidence>
<dbReference type="EMBL" id="FNPD01000006">
    <property type="protein sequence ID" value="SDX92211.1"/>
    <property type="molecule type" value="Genomic_DNA"/>
</dbReference>
<evidence type="ECO:0008006" key="3">
    <source>
        <dbReference type="Google" id="ProtNLM"/>
    </source>
</evidence>
<protein>
    <recommendedName>
        <fullName evidence="3">Flagellar operon protein TIGR03826</fullName>
    </recommendedName>
</protein>
<reference evidence="2" key="1">
    <citation type="submission" date="2016-10" db="EMBL/GenBank/DDBJ databases">
        <authorList>
            <person name="Varghese N."/>
            <person name="Submissions S."/>
        </authorList>
    </citation>
    <scope>NUCLEOTIDE SEQUENCE [LARGE SCALE GENOMIC DNA]</scope>
    <source>
        <strain evidence="2">DSM 13490</strain>
    </source>
</reference>